<proteinExistence type="predicted"/>
<sequence>MKKRTYEASNAAKRQICTVLKELMTQKPLNRITVAEIMRGCGMARQHFYYHFDDVYDAVRWIFEEEAVALLREHEGVMLWQDGLLQLFQYLQENRVFCLCALRSMGRDHLKRFFQTDIRAIIRSTIRLIAAELGYEAGEQELTMLTQFYVGALVSIVEDWLLGEIQGTPEELIRFVDQVLRDHVRGAGLRLSQAGPGTAPLLEPDHCAGPVSK</sequence>
<dbReference type="InterPro" id="IPR009057">
    <property type="entry name" value="Homeodomain-like_sf"/>
</dbReference>
<evidence type="ECO:0000256" key="2">
    <source>
        <dbReference type="PROSITE-ProRule" id="PRU00335"/>
    </source>
</evidence>
<dbReference type="PANTHER" id="PTHR43479:SF7">
    <property type="entry name" value="TETR-FAMILY TRANSCRIPTIONAL REGULATOR"/>
    <property type="match status" value="1"/>
</dbReference>
<dbReference type="AlphaFoldDB" id="A0A856I429"/>
<keyword evidence="1 2" id="KW-0238">DNA-binding</keyword>
<accession>A0A856I429</accession>
<dbReference type="Gene3D" id="1.10.357.10">
    <property type="entry name" value="Tetracycline Repressor, domain 2"/>
    <property type="match status" value="1"/>
</dbReference>
<dbReference type="InterPro" id="IPR039532">
    <property type="entry name" value="TetR_C_Firmicutes"/>
</dbReference>
<organism evidence="4 5">
    <name type="scientific">Dysosmobacter welbionis</name>
    <dbReference type="NCBI Taxonomy" id="2093857"/>
    <lineage>
        <taxon>Bacteria</taxon>
        <taxon>Bacillati</taxon>
        <taxon>Bacillota</taxon>
        <taxon>Clostridia</taxon>
        <taxon>Eubacteriales</taxon>
        <taxon>Oscillospiraceae</taxon>
        <taxon>Dysosmobacter</taxon>
    </lineage>
</organism>
<keyword evidence="5" id="KW-1185">Reference proteome</keyword>
<evidence type="ECO:0000313" key="5">
    <source>
        <dbReference type="Proteomes" id="UP000298642"/>
    </source>
</evidence>
<dbReference type="GO" id="GO:0003677">
    <property type="term" value="F:DNA binding"/>
    <property type="evidence" value="ECO:0007669"/>
    <property type="project" value="UniProtKB-UniRule"/>
</dbReference>
<evidence type="ECO:0000259" key="3">
    <source>
        <dbReference type="PROSITE" id="PS50977"/>
    </source>
</evidence>
<dbReference type="KEGG" id="obj:EIO64_17490"/>
<name>A0A856I429_9FIRM</name>
<dbReference type="Pfam" id="PF14278">
    <property type="entry name" value="TetR_C_8"/>
    <property type="match status" value="1"/>
</dbReference>
<feature type="DNA-binding region" description="H-T-H motif" evidence="2">
    <location>
        <begin position="33"/>
        <end position="52"/>
    </location>
</feature>
<reference evidence="5" key="1">
    <citation type="submission" date="2018-12" db="EMBL/GenBank/DDBJ databases">
        <title>Dusodibacter welbiota gen. nov., sp. nov., isolated from human faeces and emended description of the Oscillibacter genus.</title>
        <authorList>
            <person name="Le Roy T."/>
            <person name="Van der Smissen P."/>
            <person name="Delzenne N."/>
            <person name="Muccioli G."/>
            <person name="Collet J.F."/>
            <person name="Cani P.D."/>
        </authorList>
    </citation>
    <scope>NUCLEOTIDE SEQUENCE [LARGE SCALE GENOMIC DNA]</scope>
    <source>
        <strain evidence="5">J115</strain>
    </source>
</reference>
<dbReference type="SUPFAM" id="SSF46689">
    <property type="entry name" value="Homeodomain-like"/>
    <property type="match status" value="1"/>
</dbReference>
<dbReference type="PANTHER" id="PTHR43479">
    <property type="entry name" value="ACREF/ENVCD OPERON REPRESSOR-RELATED"/>
    <property type="match status" value="1"/>
</dbReference>
<dbReference type="EMBL" id="CP034413">
    <property type="protein sequence ID" value="QCI60779.2"/>
    <property type="molecule type" value="Genomic_DNA"/>
</dbReference>
<dbReference type="RefSeq" id="WP_036630019.1">
    <property type="nucleotide sequence ID" value="NZ_CP034413.3"/>
</dbReference>
<protein>
    <submittedName>
        <fullName evidence="4">TetR/AcrR family transcriptional regulator</fullName>
    </submittedName>
</protein>
<dbReference type="InterPro" id="IPR050624">
    <property type="entry name" value="HTH-type_Tx_Regulator"/>
</dbReference>
<dbReference type="PROSITE" id="PS50977">
    <property type="entry name" value="HTH_TETR_2"/>
    <property type="match status" value="1"/>
</dbReference>
<evidence type="ECO:0000313" key="4">
    <source>
        <dbReference type="EMBL" id="QCI60779.2"/>
    </source>
</evidence>
<dbReference type="InterPro" id="IPR001647">
    <property type="entry name" value="HTH_TetR"/>
</dbReference>
<dbReference type="Proteomes" id="UP000298642">
    <property type="component" value="Chromosome"/>
</dbReference>
<dbReference type="Pfam" id="PF00440">
    <property type="entry name" value="TetR_N"/>
    <property type="match status" value="1"/>
</dbReference>
<gene>
    <name evidence="4" type="ORF">EIO64_17490</name>
</gene>
<evidence type="ECO:0000256" key="1">
    <source>
        <dbReference type="ARBA" id="ARBA00023125"/>
    </source>
</evidence>
<feature type="domain" description="HTH tetR-type" evidence="3">
    <location>
        <begin position="10"/>
        <end position="70"/>
    </location>
</feature>